<evidence type="ECO:0000256" key="1">
    <source>
        <dbReference type="SAM" id="SignalP"/>
    </source>
</evidence>
<proteinExistence type="predicted"/>
<accession>A3U9K8</accession>
<dbReference type="KEGG" id="cat:CA2559_10678"/>
<dbReference type="GO" id="GO:0032259">
    <property type="term" value="P:methylation"/>
    <property type="evidence" value="ECO:0007669"/>
    <property type="project" value="UniProtKB-KW"/>
</dbReference>
<keyword evidence="2" id="KW-0489">Methyltransferase</keyword>
<sequence length="154" mass="17086">MKHLVFVIVCLISVVASAQVDESALVKETIITFFDGFHKQDSSILKSVSHSEMTLRSISNDQAGNPQLTPATNFKAFVASIQSIPASQNFEERILDYQIAVNGAMALAWTPYEFYFNGTFSHCGVNNFTLFKNNGVWEVIAIVDTRTREGCNVN</sequence>
<keyword evidence="3" id="KW-1185">Reference proteome</keyword>
<dbReference type="OrthoDB" id="117186at2"/>
<protein>
    <submittedName>
        <fullName evidence="2">3-methyl-2-oxobutanoate hydroxymethyltransferase</fullName>
    </submittedName>
</protein>
<dbReference type="GeneID" id="89453871"/>
<organism evidence="2 3">
    <name type="scientific">Croceibacter atlanticus (strain ATCC BAA-628 / JCM 21780 / CIP 108009 / IAM 15332 / KCTC 12090 / HTCC2559)</name>
    <dbReference type="NCBI Taxonomy" id="216432"/>
    <lineage>
        <taxon>Bacteria</taxon>
        <taxon>Pseudomonadati</taxon>
        <taxon>Bacteroidota</taxon>
        <taxon>Flavobacteriia</taxon>
        <taxon>Flavobacteriales</taxon>
        <taxon>Flavobacteriaceae</taxon>
        <taxon>Croceibacter</taxon>
    </lineage>
</organism>
<dbReference type="AlphaFoldDB" id="A3U9K8"/>
<dbReference type="RefSeq" id="WP_013187877.1">
    <property type="nucleotide sequence ID" value="NC_014230.1"/>
</dbReference>
<dbReference type="Gene3D" id="3.10.450.50">
    <property type="match status" value="1"/>
</dbReference>
<dbReference type="eggNOG" id="ENOG5032SDI">
    <property type="taxonomic scope" value="Bacteria"/>
</dbReference>
<feature type="chain" id="PRO_5002660605" evidence="1">
    <location>
        <begin position="19"/>
        <end position="154"/>
    </location>
</feature>
<evidence type="ECO:0000313" key="3">
    <source>
        <dbReference type="Proteomes" id="UP000002297"/>
    </source>
</evidence>
<dbReference type="Pfam" id="PF12893">
    <property type="entry name" value="Lumazine_bd_2"/>
    <property type="match status" value="1"/>
</dbReference>
<dbReference type="InterPro" id="IPR039437">
    <property type="entry name" value="FrzH/put_lumazine-bd"/>
</dbReference>
<dbReference type="Proteomes" id="UP000002297">
    <property type="component" value="Chromosome"/>
</dbReference>
<reference evidence="2 3" key="1">
    <citation type="journal article" date="2010" name="J. Bacteriol.">
        <title>The complete genome sequence of Croceibacter atlanticus HTCC2559T.</title>
        <authorList>
            <person name="Oh H.M."/>
            <person name="Kang I."/>
            <person name="Ferriera S."/>
            <person name="Giovannoni S.J."/>
            <person name="Cho J.C."/>
        </authorList>
    </citation>
    <scope>NUCLEOTIDE SEQUENCE [LARGE SCALE GENOMIC DNA]</scope>
    <source>
        <strain evidence="3">ATCC BAA-628 / HTCC2559 / KCTC 12090</strain>
    </source>
</reference>
<evidence type="ECO:0000313" key="2">
    <source>
        <dbReference type="EMBL" id="EAP86494.1"/>
    </source>
</evidence>
<name>A3U9K8_CROAH</name>
<dbReference type="EMBL" id="CP002046">
    <property type="protein sequence ID" value="EAP86494.1"/>
    <property type="molecule type" value="Genomic_DNA"/>
</dbReference>
<dbReference type="HOGENOM" id="CLU_121854_0_0_10"/>
<feature type="signal peptide" evidence="1">
    <location>
        <begin position="1"/>
        <end position="18"/>
    </location>
</feature>
<dbReference type="GO" id="GO:0008168">
    <property type="term" value="F:methyltransferase activity"/>
    <property type="evidence" value="ECO:0007669"/>
    <property type="project" value="UniProtKB-KW"/>
</dbReference>
<gene>
    <name evidence="2" type="ordered locus">CA2559_10678</name>
</gene>
<dbReference type="STRING" id="216432.CA2559_10678"/>
<keyword evidence="2" id="KW-0808">Transferase</keyword>
<keyword evidence="1" id="KW-0732">Signal</keyword>
<dbReference type="InterPro" id="IPR032710">
    <property type="entry name" value="NTF2-like_dom_sf"/>
</dbReference>
<dbReference type="SUPFAM" id="SSF54427">
    <property type="entry name" value="NTF2-like"/>
    <property type="match status" value="1"/>
</dbReference>